<keyword evidence="1" id="KW-0472">Membrane</keyword>
<reference evidence="2" key="1">
    <citation type="submission" date="2020-05" db="EMBL/GenBank/DDBJ databases">
        <authorList>
            <person name="Chiriac C."/>
            <person name="Salcher M."/>
            <person name="Ghai R."/>
            <person name="Kavagutti S V."/>
        </authorList>
    </citation>
    <scope>NUCLEOTIDE SEQUENCE</scope>
</reference>
<sequence length="66" mass="6942">MNHETHQDDNQPTPKRDLGQATAEYALVLLGAAAIAMILLGWATGGGNRIGGLLDQVMNAVTGRVK</sequence>
<keyword evidence="1" id="KW-0812">Transmembrane</keyword>
<dbReference type="AlphaFoldDB" id="A0A6J6XQU8"/>
<accession>A0A6J6XQU8</accession>
<evidence type="ECO:0000313" key="2">
    <source>
        <dbReference type="EMBL" id="CAB4798505.1"/>
    </source>
</evidence>
<proteinExistence type="predicted"/>
<dbReference type="EMBL" id="CAFBON010000243">
    <property type="protein sequence ID" value="CAB5003973.1"/>
    <property type="molecule type" value="Genomic_DNA"/>
</dbReference>
<evidence type="ECO:0000313" key="3">
    <source>
        <dbReference type="EMBL" id="CAB5003973.1"/>
    </source>
</evidence>
<organism evidence="2">
    <name type="scientific">freshwater metagenome</name>
    <dbReference type="NCBI Taxonomy" id="449393"/>
    <lineage>
        <taxon>unclassified sequences</taxon>
        <taxon>metagenomes</taxon>
        <taxon>ecological metagenomes</taxon>
    </lineage>
</organism>
<evidence type="ECO:0000256" key="1">
    <source>
        <dbReference type="SAM" id="Phobius"/>
    </source>
</evidence>
<gene>
    <name evidence="2" type="ORF">UFOPK3001_00801</name>
    <name evidence="3" type="ORF">UFOPK3954_01922</name>
</gene>
<dbReference type="InterPro" id="IPR025338">
    <property type="entry name" value="DUF4244"/>
</dbReference>
<dbReference type="Pfam" id="PF14029">
    <property type="entry name" value="DUF4244"/>
    <property type="match status" value="1"/>
</dbReference>
<keyword evidence="1" id="KW-1133">Transmembrane helix</keyword>
<dbReference type="EMBL" id="CAFAAJ010000039">
    <property type="protein sequence ID" value="CAB4798505.1"/>
    <property type="molecule type" value="Genomic_DNA"/>
</dbReference>
<protein>
    <submittedName>
        <fullName evidence="2">Unannotated protein</fullName>
    </submittedName>
</protein>
<name>A0A6J6XQU8_9ZZZZ</name>
<feature type="transmembrane region" description="Helical" evidence="1">
    <location>
        <begin position="25"/>
        <end position="43"/>
    </location>
</feature>